<sequence>QQLGGTQRVAAGLWGLHAQGYRNGRSTQGGQRIDSKEVSGAQLAGQYWGASGYQLVGIGSGVEATSGIAREVHHGLIGRAGGGT</sequence>
<evidence type="ECO:0000313" key="1">
    <source>
        <dbReference type="EMBL" id="GFD53511.1"/>
    </source>
</evidence>
<organism evidence="1">
    <name type="scientific">Tanacetum cinerariifolium</name>
    <name type="common">Dalmatian daisy</name>
    <name type="synonym">Chrysanthemum cinerariifolium</name>
    <dbReference type="NCBI Taxonomy" id="118510"/>
    <lineage>
        <taxon>Eukaryota</taxon>
        <taxon>Viridiplantae</taxon>
        <taxon>Streptophyta</taxon>
        <taxon>Embryophyta</taxon>
        <taxon>Tracheophyta</taxon>
        <taxon>Spermatophyta</taxon>
        <taxon>Magnoliopsida</taxon>
        <taxon>eudicotyledons</taxon>
        <taxon>Gunneridae</taxon>
        <taxon>Pentapetalae</taxon>
        <taxon>asterids</taxon>
        <taxon>campanulids</taxon>
        <taxon>Asterales</taxon>
        <taxon>Asteraceae</taxon>
        <taxon>Asteroideae</taxon>
        <taxon>Anthemideae</taxon>
        <taxon>Anthemidinae</taxon>
        <taxon>Tanacetum</taxon>
    </lineage>
</organism>
<name>A0A699X9L3_TANCI</name>
<dbReference type="EMBL" id="BKCJ011795229">
    <property type="protein sequence ID" value="GFD53511.1"/>
    <property type="molecule type" value="Genomic_DNA"/>
</dbReference>
<proteinExistence type="predicted"/>
<accession>A0A699X9L3</accession>
<dbReference type="AlphaFoldDB" id="A0A699X9L3"/>
<feature type="non-terminal residue" evidence="1">
    <location>
        <position position="1"/>
    </location>
</feature>
<gene>
    <name evidence="1" type="ORF">Tci_925480</name>
</gene>
<protein>
    <submittedName>
        <fullName evidence="1">Uncharacterized protein</fullName>
    </submittedName>
</protein>
<comment type="caution">
    <text evidence="1">The sequence shown here is derived from an EMBL/GenBank/DDBJ whole genome shotgun (WGS) entry which is preliminary data.</text>
</comment>
<reference evidence="1" key="1">
    <citation type="journal article" date="2019" name="Sci. Rep.">
        <title>Draft genome of Tanacetum cinerariifolium, the natural source of mosquito coil.</title>
        <authorList>
            <person name="Yamashiro T."/>
            <person name="Shiraishi A."/>
            <person name="Satake H."/>
            <person name="Nakayama K."/>
        </authorList>
    </citation>
    <scope>NUCLEOTIDE SEQUENCE</scope>
</reference>